<name>A0A8B6M3V9_METTU</name>
<dbReference type="Gene3D" id="1.10.260.40">
    <property type="entry name" value="lambda repressor-like DNA-binding domains"/>
    <property type="match status" value="1"/>
</dbReference>
<dbReference type="CDD" id="cd00093">
    <property type="entry name" value="HTH_XRE"/>
    <property type="match status" value="1"/>
</dbReference>
<reference evidence="2 3" key="1">
    <citation type="submission" date="2019-05" db="EMBL/GenBank/DDBJ databases">
        <authorList>
            <person name="Farhan Ul Haque M."/>
        </authorList>
    </citation>
    <scope>NUCLEOTIDE SEQUENCE [LARGE SCALE GENOMIC DNA]</scope>
    <source>
        <strain evidence="2">2</strain>
    </source>
</reference>
<protein>
    <recommendedName>
        <fullName evidence="1">HTH cro/C1-type domain-containing protein</fullName>
    </recommendedName>
</protein>
<accession>A0A8B6M3V9</accession>
<dbReference type="PROSITE" id="PS50943">
    <property type="entry name" value="HTH_CROC1"/>
    <property type="match status" value="1"/>
</dbReference>
<dbReference type="GO" id="GO:0003677">
    <property type="term" value="F:DNA binding"/>
    <property type="evidence" value="ECO:0007669"/>
    <property type="project" value="InterPro"/>
</dbReference>
<proteinExistence type="predicted"/>
<comment type="caution">
    <text evidence="2">The sequence shown here is derived from an EMBL/GenBank/DDBJ whole genome shotgun (WGS) entry which is preliminary data.</text>
</comment>
<dbReference type="EMBL" id="CABFMQ020000073">
    <property type="protein sequence ID" value="VTZ49474.1"/>
    <property type="molecule type" value="Genomic_DNA"/>
</dbReference>
<organism evidence="2 3">
    <name type="scientific">Methylocella tundrae</name>
    <dbReference type="NCBI Taxonomy" id="227605"/>
    <lineage>
        <taxon>Bacteria</taxon>
        <taxon>Pseudomonadati</taxon>
        <taxon>Pseudomonadota</taxon>
        <taxon>Alphaproteobacteria</taxon>
        <taxon>Hyphomicrobiales</taxon>
        <taxon>Beijerinckiaceae</taxon>
        <taxon>Methylocella</taxon>
    </lineage>
</organism>
<dbReference type="SUPFAM" id="SSF47413">
    <property type="entry name" value="lambda repressor-like DNA-binding domains"/>
    <property type="match status" value="1"/>
</dbReference>
<sequence length="267" mass="29794">MPQCFLFSKLRQAKKFRFYQLFIFEIFENNSGMTDQSTYAAYKSALIEWMRLNLDEPGKTQRALADEMGVSDPVVSKILKGEREIAAAELPAMARYFGNAPPAVPVSRLVADNQPPSPANAISEAPDFLRFFPAAESMEILAAKPGPDSNMQVSREPFDRVPRPWFLRNSREGFGLIISSDVMSPIYEIGDTVIVNPLLAPRTGRTALYTTKAVSRSFKAIIARHLGETEENWESDRINPQQGAPKQITLSKSIWANAYPIVAKYSG</sequence>
<dbReference type="InterPro" id="IPR001387">
    <property type="entry name" value="Cro/C1-type_HTH"/>
</dbReference>
<dbReference type="InterPro" id="IPR010982">
    <property type="entry name" value="Lambda_DNA-bd_dom_sf"/>
</dbReference>
<dbReference type="SMART" id="SM00530">
    <property type="entry name" value="HTH_XRE"/>
    <property type="match status" value="1"/>
</dbReference>
<dbReference type="Proteomes" id="UP000485880">
    <property type="component" value="Unassembled WGS sequence"/>
</dbReference>
<keyword evidence="3" id="KW-1185">Reference proteome</keyword>
<gene>
    <name evidence="2" type="ORF">MPC4_170005</name>
</gene>
<dbReference type="Pfam" id="PF01381">
    <property type="entry name" value="HTH_3"/>
    <property type="match status" value="1"/>
</dbReference>
<dbReference type="AlphaFoldDB" id="A0A8B6M3V9"/>
<feature type="domain" description="HTH cro/C1-type" evidence="1">
    <location>
        <begin position="58"/>
        <end position="104"/>
    </location>
</feature>
<evidence type="ECO:0000259" key="1">
    <source>
        <dbReference type="PROSITE" id="PS50943"/>
    </source>
</evidence>
<evidence type="ECO:0000313" key="2">
    <source>
        <dbReference type="EMBL" id="VTZ49474.1"/>
    </source>
</evidence>
<evidence type="ECO:0000313" key="3">
    <source>
        <dbReference type="Proteomes" id="UP000485880"/>
    </source>
</evidence>